<name>A0AAW7X082_9GAMM</name>
<dbReference type="AlphaFoldDB" id="A0AAW7X082"/>
<evidence type="ECO:0000313" key="1">
    <source>
        <dbReference type="EMBL" id="MDO6421191.1"/>
    </source>
</evidence>
<dbReference type="Proteomes" id="UP001169760">
    <property type="component" value="Unassembled WGS sequence"/>
</dbReference>
<evidence type="ECO:0000313" key="2">
    <source>
        <dbReference type="Proteomes" id="UP001169760"/>
    </source>
</evidence>
<protein>
    <submittedName>
        <fullName evidence="1">Uncharacterized protein</fullName>
    </submittedName>
</protein>
<comment type="caution">
    <text evidence="1">The sequence shown here is derived from an EMBL/GenBank/DDBJ whole genome shotgun (WGS) entry which is preliminary data.</text>
</comment>
<sequence length="146" mass="16533">MNNTNNFYAEPANTSFNVQEMTSGIDTFDVFGDISDPLSAWYDMRVAEMAGFDYLFVPEELGDQLQSRETVEDFLLQSQTLLGAEPERTTILTYTAGKKPSFKRYNAEWAGSYIVDLSVASLENSAQLEFIQMLFEHSEKLVLSIE</sequence>
<dbReference type="EMBL" id="JAUOPB010000001">
    <property type="protein sequence ID" value="MDO6421191.1"/>
    <property type="molecule type" value="Genomic_DNA"/>
</dbReference>
<proteinExistence type="predicted"/>
<organism evidence="1 2">
    <name type="scientific">Saccharophagus degradans</name>
    <dbReference type="NCBI Taxonomy" id="86304"/>
    <lineage>
        <taxon>Bacteria</taxon>
        <taxon>Pseudomonadati</taxon>
        <taxon>Pseudomonadota</taxon>
        <taxon>Gammaproteobacteria</taxon>
        <taxon>Cellvibrionales</taxon>
        <taxon>Cellvibrionaceae</taxon>
        <taxon>Saccharophagus</taxon>
    </lineage>
</organism>
<gene>
    <name evidence="1" type="ORF">Q4521_01765</name>
</gene>
<reference evidence="1" key="1">
    <citation type="submission" date="2023-07" db="EMBL/GenBank/DDBJ databases">
        <title>Genome content predicts the carbon catabolic preferences of heterotrophic bacteria.</title>
        <authorList>
            <person name="Gralka M."/>
        </authorList>
    </citation>
    <scope>NUCLEOTIDE SEQUENCE</scope>
    <source>
        <strain evidence="1">I3M17_2</strain>
    </source>
</reference>
<accession>A0AAW7X082</accession>
<dbReference type="RefSeq" id="WP_303490459.1">
    <property type="nucleotide sequence ID" value="NZ_JAUOPB010000001.1"/>
</dbReference>